<proteinExistence type="predicted"/>
<dbReference type="InterPro" id="IPR036278">
    <property type="entry name" value="Sialidase_sf"/>
</dbReference>
<keyword evidence="2" id="KW-0326">Glycosidase</keyword>
<dbReference type="InterPro" id="IPR011040">
    <property type="entry name" value="Sialidase"/>
</dbReference>
<sequence>MMRNPLRVIPVNKQMMTNLNQLPKIAVVKCFMILFVLQFQNAKAQASSTNELNYQRVDNAEHIVVYHEEGKFLGWPANNGAWSADGENMLVGFTRGDYKLIVGNHNIGGNQESWLARSSDMGKTWKGYDPKDYVGDFDKKPELQTLVNPIDFSHPQFAMRVVGTSYHGAYDERGHFFFTYDAGESWNGPYRLGIDNIREWTELKNSAFPGDLELTPRTDYVVEGKDECLVFMSVREEGNFGTDRLFCMRTVDGGKSFKFVGWVVPPYDEKKVDLSLKIKLEEDDAKNPHPDQSRAVMSQTIRLDNGKLISAMRRRYEKHNWVDAYASEDGGVTWTFISEVGDAGAGNGNPPALNITDNGRLVAIFGNREEPGTMMVVYSDNEGQSWSKPKILRDGYGSVDMETIDLGYPQLLKRKDGKMVALYYWSTKDDLHHIAATIWDGDN</sequence>
<dbReference type="EC" id="3.2.1.-" evidence="2"/>
<dbReference type="Pfam" id="PF13088">
    <property type="entry name" value="BNR_2"/>
    <property type="match status" value="1"/>
</dbReference>
<gene>
    <name evidence="2" type="ORF">ACFS1K_11615</name>
</gene>
<dbReference type="GO" id="GO:0016798">
    <property type="term" value="F:hydrolase activity, acting on glycosyl bonds"/>
    <property type="evidence" value="ECO:0007669"/>
    <property type="project" value="UniProtKB-KW"/>
</dbReference>
<feature type="domain" description="Sialidase" evidence="1">
    <location>
        <begin position="263"/>
        <end position="418"/>
    </location>
</feature>
<dbReference type="SUPFAM" id="SSF50939">
    <property type="entry name" value="Sialidases"/>
    <property type="match status" value="1"/>
</dbReference>
<dbReference type="Gene3D" id="2.120.10.10">
    <property type="match status" value="1"/>
</dbReference>
<dbReference type="RefSeq" id="WP_251805577.1">
    <property type="nucleotide sequence ID" value="NZ_CP166679.1"/>
</dbReference>
<accession>A0ABW5VFG4</accession>
<organism evidence="2 3">
    <name type="scientific">Arenibacter antarcticus</name>
    <dbReference type="NCBI Taxonomy" id="2040469"/>
    <lineage>
        <taxon>Bacteria</taxon>
        <taxon>Pseudomonadati</taxon>
        <taxon>Bacteroidota</taxon>
        <taxon>Flavobacteriia</taxon>
        <taxon>Flavobacteriales</taxon>
        <taxon>Flavobacteriaceae</taxon>
        <taxon>Arenibacter</taxon>
    </lineage>
</organism>
<reference evidence="3" key="1">
    <citation type="journal article" date="2019" name="Int. J. Syst. Evol. Microbiol.">
        <title>The Global Catalogue of Microorganisms (GCM) 10K type strain sequencing project: providing services to taxonomists for standard genome sequencing and annotation.</title>
        <authorList>
            <consortium name="The Broad Institute Genomics Platform"/>
            <consortium name="The Broad Institute Genome Sequencing Center for Infectious Disease"/>
            <person name="Wu L."/>
            <person name="Ma J."/>
        </authorList>
    </citation>
    <scope>NUCLEOTIDE SEQUENCE [LARGE SCALE GENOMIC DNA]</scope>
    <source>
        <strain evidence="3">KCTC 52924</strain>
    </source>
</reference>
<comment type="caution">
    <text evidence="2">The sequence shown here is derived from an EMBL/GenBank/DDBJ whole genome shotgun (WGS) entry which is preliminary data.</text>
</comment>
<dbReference type="Proteomes" id="UP001597532">
    <property type="component" value="Unassembled WGS sequence"/>
</dbReference>
<protein>
    <submittedName>
        <fullName evidence="2">Sialidase family protein</fullName>
        <ecNumber evidence="2">3.2.1.-</ecNumber>
    </submittedName>
</protein>
<evidence type="ECO:0000313" key="3">
    <source>
        <dbReference type="Proteomes" id="UP001597532"/>
    </source>
</evidence>
<keyword evidence="2" id="KW-0378">Hydrolase</keyword>
<evidence type="ECO:0000313" key="2">
    <source>
        <dbReference type="EMBL" id="MFD2790412.1"/>
    </source>
</evidence>
<dbReference type="CDD" id="cd15482">
    <property type="entry name" value="Sialidase_non-viral"/>
    <property type="match status" value="1"/>
</dbReference>
<dbReference type="EMBL" id="JBHUOK010000030">
    <property type="protein sequence ID" value="MFD2790412.1"/>
    <property type="molecule type" value="Genomic_DNA"/>
</dbReference>
<keyword evidence="3" id="KW-1185">Reference proteome</keyword>
<evidence type="ECO:0000259" key="1">
    <source>
        <dbReference type="Pfam" id="PF13088"/>
    </source>
</evidence>
<name>A0ABW5VFG4_9FLAO</name>